<name>A0A8J2X170_9STRA</name>
<dbReference type="OrthoDB" id="3609at2759"/>
<dbReference type="InterPro" id="IPR003710">
    <property type="entry name" value="ApbA"/>
</dbReference>
<dbReference type="NCBIfam" id="TIGR00745">
    <property type="entry name" value="apbA_panE"/>
    <property type="match status" value="1"/>
</dbReference>
<proteinExistence type="inferred from homology"/>
<evidence type="ECO:0000313" key="6">
    <source>
        <dbReference type="EMBL" id="CAH0376687.1"/>
    </source>
</evidence>
<feature type="domain" description="Ketopantoate reductase N-terminal" evidence="4">
    <location>
        <begin position="23"/>
        <end position="166"/>
    </location>
</feature>
<comment type="similarity">
    <text evidence="1">Belongs to the ketopantoate reductase family.</text>
</comment>
<keyword evidence="2" id="KW-0521">NADP</keyword>
<reference evidence="6" key="1">
    <citation type="submission" date="2021-11" db="EMBL/GenBank/DDBJ databases">
        <authorList>
            <consortium name="Genoscope - CEA"/>
            <person name="William W."/>
        </authorList>
    </citation>
    <scope>NUCLEOTIDE SEQUENCE</scope>
</reference>
<dbReference type="InterPro" id="IPR008927">
    <property type="entry name" value="6-PGluconate_DH-like_C_sf"/>
</dbReference>
<evidence type="ECO:0000256" key="1">
    <source>
        <dbReference type="ARBA" id="ARBA00007870"/>
    </source>
</evidence>
<dbReference type="InterPro" id="IPR036291">
    <property type="entry name" value="NAD(P)-bd_dom_sf"/>
</dbReference>
<evidence type="ECO:0000313" key="7">
    <source>
        <dbReference type="Proteomes" id="UP000789595"/>
    </source>
</evidence>
<accession>A0A8J2X170</accession>
<evidence type="ECO:0000256" key="3">
    <source>
        <dbReference type="ARBA" id="ARBA00023002"/>
    </source>
</evidence>
<dbReference type="Gene3D" id="3.40.50.720">
    <property type="entry name" value="NAD(P)-binding Rossmann-like Domain"/>
    <property type="match status" value="1"/>
</dbReference>
<sequence length="343" mass="36662">MTLWHAARRLASSSSTAMRPLRVGVVGAGAVGTYFGVRLAELGHDVRFLVRKRHDAPKKLGVTSWQGDFVLEGPTIVREASELGDDLDWVLVGLKSTALEQENVLRDLLEPCVAPNTRVQLLMNGLGAEEKAAEIVDARRVHGGLVYGGLSRRGFDVNHAGVPCAIHGGSFVDDEAELAAAERLWTPVDREKPAGAVAYVPQPCLLLAQWSKLAWNVPFNGCTVLAAGADVGALWRDAAGREAAVAVMREVCRAANADLAARGSAASLDEEAVVARLSAVTDDMAQVDYVPSTTKDFREGRRMEVEAIFGEPLRRALANGVATPRLEAMAALLRVANDRVAPS</sequence>
<dbReference type="GO" id="GO:0005737">
    <property type="term" value="C:cytoplasm"/>
    <property type="evidence" value="ECO:0007669"/>
    <property type="project" value="TreeGrafter"/>
</dbReference>
<dbReference type="EMBL" id="CAKKNE010000005">
    <property type="protein sequence ID" value="CAH0376687.1"/>
    <property type="molecule type" value="Genomic_DNA"/>
</dbReference>
<evidence type="ECO:0000259" key="4">
    <source>
        <dbReference type="Pfam" id="PF02558"/>
    </source>
</evidence>
<keyword evidence="3" id="KW-0560">Oxidoreductase</keyword>
<evidence type="ECO:0000259" key="5">
    <source>
        <dbReference type="Pfam" id="PF08546"/>
    </source>
</evidence>
<evidence type="ECO:0000256" key="2">
    <source>
        <dbReference type="ARBA" id="ARBA00022857"/>
    </source>
</evidence>
<dbReference type="SUPFAM" id="SSF48179">
    <property type="entry name" value="6-phosphogluconate dehydrogenase C-terminal domain-like"/>
    <property type="match status" value="1"/>
</dbReference>
<comment type="caution">
    <text evidence="6">The sequence shown here is derived from an EMBL/GenBank/DDBJ whole genome shotgun (WGS) entry which is preliminary data.</text>
</comment>
<dbReference type="Pfam" id="PF08546">
    <property type="entry name" value="ApbA_C"/>
    <property type="match status" value="1"/>
</dbReference>
<gene>
    <name evidence="6" type="ORF">PECAL_5P12930</name>
</gene>
<protein>
    <recommendedName>
        <fullName evidence="8">2-dehydropantoate 2-reductase</fullName>
    </recommendedName>
</protein>
<dbReference type="InterPro" id="IPR051402">
    <property type="entry name" value="KPR-Related"/>
</dbReference>
<dbReference type="Proteomes" id="UP000789595">
    <property type="component" value="Unassembled WGS sequence"/>
</dbReference>
<dbReference type="SUPFAM" id="SSF51735">
    <property type="entry name" value="NAD(P)-binding Rossmann-fold domains"/>
    <property type="match status" value="1"/>
</dbReference>
<evidence type="ECO:0008006" key="8">
    <source>
        <dbReference type="Google" id="ProtNLM"/>
    </source>
</evidence>
<dbReference type="InterPro" id="IPR013332">
    <property type="entry name" value="KPR_N"/>
</dbReference>
<dbReference type="PANTHER" id="PTHR21708:SF26">
    <property type="entry name" value="2-DEHYDROPANTOATE 2-REDUCTASE"/>
    <property type="match status" value="1"/>
</dbReference>
<organism evidence="6 7">
    <name type="scientific">Pelagomonas calceolata</name>
    <dbReference type="NCBI Taxonomy" id="35677"/>
    <lineage>
        <taxon>Eukaryota</taxon>
        <taxon>Sar</taxon>
        <taxon>Stramenopiles</taxon>
        <taxon>Ochrophyta</taxon>
        <taxon>Pelagophyceae</taxon>
        <taxon>Pelagomonadales</taxon>
        <taxon>Pelagomonadaceae</taxon>
        <taxon>Pelagomonas</taxon>
    </lineage>
</organism>
<dbReference type="InterPro" id="IPR013752">
    <property type="entry name" value="KPA_reductase"/>
</dbReference>
<keyword evidence="7" id="KW-1185">Reference proteome</keyword>
<feature type="domain" description="Ketopantoate reductase C-terminal" evidence="5">
    <location>
        <begin position="207"/>
        <end position="335"/>
    </location>
</feature>
<dbReference type="GO" id="GO:0008677">
    <property type="term" value="F:2-dehydropantoate 2-reductase activity"/>
    <property type="evidence" value="ECO:0007669"/>
    <property type="project" value="InterPro"/>
</dbReference>
<dbReference type="FunFam" id="1.10.1040.10:FF:000017">
    <property type="entry name" value="2-dehydropantoate 2-reductase"/>
    <property type="match status" value="1"/>
</dbReference>
<dbReference type="AlphaFoldDB" id="A0A8J2X170"/>
<dbReference type="Gene3D" id="1.10.1040.10">
    <property type="entry name" value="N-(1-d-carboxylethyl)-l-norvaline Dehydrogenase, domain 2"/>
    <property type="match status" value="1"/>
</dbReference>
<dbReference type="InterPro" id="IPR013328">
    <property type="entry name" value="6PGD_dom2"/>
</dbReference>
<dbReference type="GO" id="GO:0015940">
    <property type="term" value="P:pantothenate biosynthetic process"/>
    <property type="evidence" value="ECO:0007669"/>
    <property type="project" value="InterPro"/>
</dbReference>
<dbReference type="Pfam" id="PF02558">
    <property type="entry name" value="ApbA"/>
    <property type="match status" value="1"/>
</dbReference>
<dbReference type="PANTHER" id="PTHR21708">
    <property type="entry name" value="PROBABLE 2-DEHYDROPANTOATE 2-REDUCTASE"/>
    <property type="match status" value="1"/>
</dbReference>